<keyword evidence="3" id="KW-1185">Reference proteome</keyword>
<feature type="signal peptide" evidence="1">
    <location>
        <begin position="1"/>
        <end position="19"/>
    </location>
</feature>
<name>A0A6A6G7E1_9PEZI</name>
<keyword evidence="1" id="KW-0732">Signal</keyword>
<dbReference type="AlphaFoldDB" id="A0A6A6G7E1"/>
<reference evidence="3" key="1">
    <citation type="journal article" date="2020" name="Stud. Mycol.">
        <title>101 Dothideomycetes genomes: A test case for predicting lifestyles and emergence of pathogens.</title>
        <authorList>
            <person name="Haridas S."/>
            <person name="Albert R."/>
            <person name="Binder M."/>
            <person name="Bloem J."/>
            <person name="LaButti K."/>
            <person name="Salamov A."/>
            <person name="Andreopoulos B."/>
            <person name="Baker S."/>
            <person name="Barry K."/>
            <person name="Bills G."/>
            <person name="Bluhm B."/>
            <person name="Cannon C."/>
            <person name="Castanera R."/>
            <person name="Culley D."/>
            <person name="Daum C."/>
            <person name="Ezra D."/>
            <person name="Gonzalez J."/>
            <person name="Henrissat B."/>
            <person name="Kuo A."/>
            <person name="Liang C."/>
            <person name="Lipzen A."/>
            <person name="Lutzoni F."/>
            <person name="Magnuson J."/>
            <person name="Mondo S."/>
            <person name="Nolan M."/>
            <person name="Ohm R."/>
            <person name="Pangilinan J."/>
            <person name="Park H.-J."/>
            <person name="Ramirez L."/>
            <person name="Alfaro M."/>
            <person name="Sun H."/>
            <person name="Tritt A."/>
            <person name="Yoshinaga Y."/>
            <person name="Zwiers L.-H."/>
            <person name="Turgeon B."/>
            <person name="Goodwin S."/>
            <person name="Spatafora J."/>
            <person name="Crous P."/>
            <person name="Grigoriev I."/>
        </authorList>
    </citation>
    <scope>NUCLEOTIDE SEQUENCE [LARGE SCALE GENOMIC DNA]</scope>
    <source>
        <strain evidence="3">CECT 20119</strain>
    </source>
</reference>
<accession>A0A6A6G7E1</accession>
<dbReference type="Proteomes" id="UP000799538">
    <property type="component" value="Unassembled WGS sequence"/>
</dbReference>
<evidence type="ECO:0000313" key="3">
    <source>
        <dbReference type="Proteomes" id="UP000799538"/>
    </source>
</evidence>
<feature type="chain" id="PRO_5025411953" evidence="1">
    <location>
        <begin position="20"/>
        <end position="354"/>
    </location>
</feature>
<evidence type="ECO:0000256" key="1">
    <source>
        <dbReference type="SAM" id="SignalP"/>
    </source>
</evidence>
<dbReference type="PROSITE" id="PS51257">
    <property type="entry name" value="PROKAR_LIPOPROTEIN"/>
    <property type="match status" value="1"/>
</dbReference>
<organism evidence="2 3">
    <name type="scientific">Elsinoe ampelina</name>
    <dbReference type="NCBI Taxonomy" id="302913"/>
    <lineage>
        <taxon>Eukaryota</taxon>
        <taxon>Fungi</taxon>
        <taxon>Dikarya</taxon>
        <taxon>Ascomycota</taxon>
        <taxon>Pezizomycotina</taxon>
        <taxon>Dothideomycetes</taxon>
        <taxon>Dothideomycetidae</taxon>
        <taxon>Myriangiales</taxon>
        <taxon>Elsinoaceae</taxon>
        <taxon>Elsinoe</taxon>
    </lineage>
</organism>
<evidence type="ECO:0000313" key="2">
    <source>
        <dbReference type="EMBL" id="KAF2221564.1"/>
    </source>
</evidence>
<gene>
    <name evidence="2" type="ORF">BDZ85DRAFT_265606</name>
</gene>
<sequence length="354" mass="36969">MRSAITALTLTGLFSAAIAQSCNTSSEVVLLNSAAGIDSSDFCLAWNSATPTAQLTSPFAGLTPSQINVACACLIPQNQVCSTNDTVIKRLGATFKDATKMCTWFLSSGTSQPFASAFSTQQAIAACQCVIQNPALLRAPTSTPAATPLKISSTTTLSTAKLSTTTTTSATPISTASFFSRDFYMSIPSVANGLGVAYNNKVVQLGPHVANSATTIMTTALTLDSTPPAGTYTFKIRTANLATAALFSTPLNSATTSMITMNDALLDRQNYSILTSDTRFQNTMQWSLSSIGTDSGRVTMRGGAGNKPMTFLVCPGSVVGEPAASTFVFVTYDTAKTGCAAYPWLTVGFRPLSK</sequence>
<proteinExistence type="predicted"/>
<dbReference type="EMBL" id="ML992510">
    <property type="protein sequence ID" value="KAF2221564.1"/>
    <property type="molecule type" value="Genomic_DNA"/>
</dbReference>
<protein>
    <submittedName>
        <fullName evidence="2">Uncharacterized protein</fullName>
    </submittedName>
</protein>